<dbReference type="AlphaFoldDB" id="D8SVC9"/>
<dbReference type="STRING" id="88036.D8SVC9"/>
<dbReference type="PRINTS" id="PR00019">
    <property type="entry name" value="LEURICHRPT"/>
</dbReference>
<keyword evidence="4" id="KW-0812">Transmembrane</keyword>
<dbReference type="InterPro" id="IPR003591">
    <property type="entry name" value="Leu-rich_rpt_typical-subtyp"/>
</dbReference>
<feature type="domain" description="Disease resistance R13L4/SHOC-2-like LRR" evidence="11">
    <location>
        <begin position="191"/>
        <end position="314"/>
    </location>
</feature>
<dbReference type="EMBL" id="GL377645">
    <property type="protein sequence ID" value="EFJ11649.1"/>
    <property type="molecule type" value="Genomic_DNA"/>
</dbReference>
<keyword evidence="13" id="KW-1185">Reference proteome</keyword>
<dbReference type="Pfam" id="PF23598">
    <property type="entry name" value="LRR_14"/>
    <property type="match status" value="1"/>
</dbReference>
<dbReference type="InterPro" id="IPR055414">
    <property type="entry name" value="LRR_R13L4/SHOC2-like"/>
</dbReference>
<dbReference type="FunFam" id="3.80.10.10:FF:000269">
    <property type="entry name" value="Piriformospora indica-insensitive protein 2"/>
    <property type="match status" value="1"/>
</dbReference>
<dbReference type="eggNOG" id="KOG0619">
    <property type="taxonomic scope" value="Eukaryota"/>
</dbReference>
<dbReference type="SUPFAM" id="SSF52058">
    <property type="entry name" value="L domain-like"/>
    <property type="match status" value="1"/>
</dbReference>
<keyword evidence="2" id="KW-1003">Cell membrane</keyword>
<evidence type="ECO:0000313" key="12">
    <source>
        <dbReference type="EMBL" id="EFJ11649.1"/>
    </source>
</evidence>
<evidence type="ECO:0000259" key="11">
    <source>
        <dbReference type="Pfam" id="PF23598"/>
    </source>
</evidence>
<evidence type="ECO:0000256" key="5">
    <source>
        <dbReference type="ARBA" id="ARBA00022729"/>
    </source>
</evidence>
<evidence type="ECO:0000256" key="3">
    <source>
        <dbReference type="ARBA" id="ARBA00022614"/>
    </source>
</evidence>
<dbReference type="FunFam" id="3.80.10.10:FF:000299">
    <property type="entry name" value="Piriformospora indica-insensitive protein 2"/>
    <property type="match status" value="1"/>
</dbReference>
<evidence type="ECO:0000256" key="10">
    <source>
        <dbReference type="ARBA" id="ARBA00023180"/>
    </source>
</evidence>
<evidence type="ECO:0000256" key="6">
    <source>
        <dbReference type="ARBA" id="ARBA00022737"/>
    </source>
</evidence>
<organism evidence="13">
    <name type="scientific">Selaginella moellendorffii</name>
    <name type="common">Spikemoss</name>
    <dbReference type="NCBI Taxonomy" id="88036"/>
    <lineage>
        <taxon>Eukaryota</taxon>
        <taxon>Viridiplantae</taxon>
        <taxon>Streptophyta</taxon>
        <taxon>Embryophyta</taxon>
        <taxon>Tracheophyta</taxon>
        <taxon>Lycopodiopsida</taxon>
        <taxon>Selaginellales</taxon>
        <taxon>Selaginellaceae</taxon>
        <taxon>Selaginella</taxon>
    </lineage>
</organism>
<dbReference type="InterPro" id="IPR032675">
    <property type="entry name" value="LRR_dom_sf"/>
</dbReference>
<dbReference type="HOGENOM" id="CLU_000288_18_25_1"/>
<dbReference type="FunFam" id="3.80.10.10:FF:000470">
    <property type="entry name" value="LRR receptor-like serine/threonine-protein kinase RPK2"/>
    <property type="match status" value="1"/>
</dbReference>
<evidence type="ECO:0000256" key="7">
    <source>
        <dbReference type="ARBA" id="ARBA00022989"/>
    </source>
</evidence>
<dbReference type="KEGG" id="smo:SELMODRAFT_125817"/>
<dbReference type="Gramene" id="EFJ11649">
    <property type="protein sequence ID" value="EFJ11649"/>
    <property type="gene ID" value="SELMODRAFT_125817"/>
</dbReference>
<keyword evidence="3" id="KW-0433">Leucine-rich repeat</keyword>
<reference evidence="12 13" key="1">
    <citation type="journal article" date="2011" name="Science">
        <title>The Selaginella genome identifies genetic changes associated with the evolution of vascular plants.</title>
        <authorList>
            <person name="Banks J.A."/>
            <person name="Nishiyama T."/>
            <person name="Hasebe M."/>
            <person name="Bowman J.L."/>
            <person name="Gribskov M."/>
            <person name="dePamphilis C."/>
            <person name="Albert V.A."/>
            <person name="Aono N."/>
            <person name="Aoyama T."/>
            <person name="Ambrose B.A."/>
            <person name="Ashton N.W."/>
            <person name="Axtell M.J."/>
            <person name="Barker E."/>
            <person name="Barker M.S."/>
            <person name="Bennetzen J.L."/>
            <person name="Bonawitz N.D."/>
            <person name="Chapple C."/>
            <person name="Cheng C."/>
            <person name="Correa L.G."/>
            <person name="Dacre M."/>
            <person name="DeBarry J."/>
            <person name="Dreyer I."/>
            <person name="Elias M."/>
            <person name="Engstrom E.M."/>
            <person name="Estelle M."/>
            <person name="Feng L."/>
            <person name="Finet C."/>
            <person name="Floyd S.K."/>
            <person name="Frommer W.B."/>
            <person name="Fujita T."/>
            <person name="Gramzow L."/>
            <person name="Gutensohn M."/>
            <person name="Harholt J."/>
            <person name="Hattori M."/>
            <person name="Heyl A."/>
            <person name="Hirai T."/>
            <person name="Hiwatashi Y."/>
            <person name="Ishikawa M."/>
            <person name="Iwata M."/>
            <person name="Karol K.G."/>
            <person name="Koehler B."/>
            <person name="Kolukisaoglu U."/>
            <person name="Kubo M."/>
            <person name="Kurata T."/>
            <person name="Lalonde S."/>
            <person name="Li K."/>
            <person name="Li Y."/>
            <person name="Litt A."/>
            <person name="Lyons E."/>
            <person name="Manning G."/>
            <person name="Maruyama T."/>
            <person name="Michael T.P."/>
            <person name="Mikami K."/>
            <person name="Miyazaki S."/>
            <person name="Morinaga S."/>
            <person name="Murata T."/>
            <person name="Mueller-Roeber B."/>
            <person name="Nelson D.R."/>
            <person name="Obara M."/>
            <person name="Oguri Y."/>
            <person name="Olmstead R.G."/>
            <person name="Onodera N."/>
            <person name="Petersen B.L."/>
            <person name="Pils B."/>
            <person name="Prigge M."/>
            <person name="Rensing S.A."/>
            <person name="Riano-Pachon D.M."/>
            <person name="Roberts A.W."/>
            <person name="Sato Y."/>
            <person name="Scheller H.V."/>
            <person name="Schulz B."/>
            <person name="Schulz C."/>
            <person name="Shakirov E.V."/>
            <person name="Shibagaki N."/>
            <person name="Shinohara N."/>
            <person name="Shippen D.E."/>
            <person name="Soerensen I."/>
            <person name="Sotooka R."/>
            <person name="Sugimoto N."/>
            <person name="Sugita M."/>
            <person name="Sumikawa N."/>
            <person name="Tanurdzic M."/>
            <person name="Theissen G."/>
            <person name="Ulvskov P."/>
            <person name="Wakazuki S."/>
            <person name="Weng J.K."/>
            <person name="Willats W.W."/>
            <person name="Wipf D."/>
            <person name="Wolf P.G."/>
            <person name="Yang L."/>
            <person name="Zimmer A.D."/>
            <person name="Zhu Q."/>
            <person name="Mitros T."/>
            <person name="Hellsten U."/>
            <person name="Loque D."/>
            <person name="Otillar R."/>
            <person name="Salamov A."/>
            <person name="Schmutz J."/>
            <person name="Shapiro H."/>
            <person name="Lindquist E."/>
            <person name="Lucas S."/>
            <person name="Rokhsar D."/>
            <person name="Grigoriev I.V."/>
        </authorList>
    </citation>
    <scope>NUCLEOTIDE SEQUENCE [LARGE SCALE GENOMIC DNA]</scope>
</reference>
<dbReference type="GO" id="GO:0038023">
    <property type="term" value="F:signaling receptor activity"/>
    <property type="evidence" value="ECO:0000318"/>
    <property type="project" value="GO_Central"/>
</dbReference>
<keyword evidence="6" id="KW-0677">Repeat</keyword>
<gene>
    <name evidence="12" type="primary">TMM-1</name>
    <name evidence="12" type="ORF">SELMODRAFT_125817</name>
</gene>
<evidence type="ECO:0000313" key="13">
    <source>
        <dbReference type="Proteomes" id="UP000001514"/>
    </source>
</evidence>
<dbReference type="GO" id="GO:0051707">
    <property type="term" value="P:response to other organism"/>
    <property type="evidence" value="ECO:0007669"/>
    <property type="project" value="UniProtKB-ARBA"/>
</dbReference>
<protein>
    <submittedName>
        <fullName evidence="12">Uncharacterized protein TMM-1</fullName>
    </submittedName>
</protein>
<dbReference type="PANTHER" id="PTHR48057:SF13">
    <property type="entry name" value="PROTEIN KINASE, PLANT-TYPE, PUTATIVE-RELATED"/>
    <property type="match status" value="1"/>
</dbReference>
<comment type="subcellular location">
    <subcellularLocation>
        <location evidence="1">Cell membrane</location>
        <topology evidence="1">Single-pass type I membrane protein</topology>
    </subcellularLocation>
</comment>
<name>D8SVC9_SELML</name>
<dbReference type="InParanoid" id="D8SVC9"/>
<dbReference type="InterPro" id="IPR052595">
    <property type="entry name" value="LRRC69/RLP"/>
</dbReference>
<evidence type="ECO:0000256" key="9">
    <source>
        <dbReference type="ARBA" id="ARBA00023170"/>
    </source>
</evidence>
<sequence length="428" mass="46193">MQQNASARTDPREIRAVYDVMAATGNSWVTTIPDVCNGRWHGIECTLDTSTNLLHVVSLSFGVLSDDTAFPACSSDSTISPSIAKLVFLRRLFFYRCCSGNPRPIPPQIGQLGARLESLVLRENGHIGAVPAELASLSKLHTLDLHGNNLSSSIPPSLGNLSSLQRLDLSNNRLSGFIPSSLDKLASAIILDLSNNDLEGEIPGVISSLRSLKKLDLGNNRLSGSLPDELGRFESLLFMDLSRNRLAGGIPESFGRLHTLQDLILRENSLSFTIPESLGNITSLQVLVLSSTNIAGKIPTALGRLKSLKVLHLENNKLHGSIPREILALPQLCELNLARNSLSGPVPVSREVATKLGARLRLMNNTGLCLKSPLKHDGVEQCAELEEIFNNPSQPSSTETSSSVAHTDESIALLFFLGAIAYLNSKTL</sequence>
<proteinExistence type="predicted"/>
<dbReference type="Pfam" id="PF13855">
    <property type="entry name" value="LRR_8"/>
    <property type="match status" value="1"/>
</dbReference>
<accession>D8SVC9</accession>
<dbReference type="PANTHER" id="PTHR48057">
    <property type="entry name" value="LEUCINE-RICH REPEAT SERINE/THREONINE-PROTEIN KINASE 1"/>
    <property type="match status" value="1"/>
</dbReference>
<dbReference type="GO" id="GO:0051606">
    <property type="term" value="P:detection of stimulus"/>
    <property type="evidence" value="ECO:0007669"/>
    <property type="project" value="UniProtKB-ARBA"/>
</dbReference>
<evidence type="ECO:0000256" key="8">
    <source>
        <dbReference type="ARBA" id="ARBA00023136"/>
    </source>
</evidence>
<keyword evidence="8" id="KW-0472">Membrane</keyword>
<keyword evidence="5" id="KW-0732">Signal</keyword>
<keyword evidence="9" id="KW-0675">Receptor</keyword>
<evidence type="ECO:0000256" key="2">
    <source>
        <dbReference type="ARBA" id="ARBA00022475"/>
    </source>
</evidence>
<keyword evidence="10" id="KW-0325">Glycoprotein</keyword>
<dbReference type="InterPro" id="IPR001611">
    <property type="entry name" value="Leu-rich_rpt"/>
</dbReference>
<evidence type="ECO:0000256" key="4">
    <source>
        <dbReference type="ARBA" id="ARBA00022692"/>
    </source>
</evidence>
<dbReference type="Proteomes" id="UP000001514">
    <property type="component" value="Unassembled WGS sequence"/>
</dbReference>
<dbReference type="SMART" id="SM00369">
    <property type="entry name" value="LRR_TYP"/>
    <property type="match status" value="4"/>
</dbReference>
<dbReference type="GO" id="GO:0005886">
    <property type="term" value="C:plasma membrane"/>
    <property type="evidence" value="ECO:0000318"/>
    <property type="project" value="GO_Central"/>
</dbReference>
<evidence type="ECO:0000256" key="1">
    <source>
        <dbReference type="ARBA" id="ARBA00004251"/>
    </source>
</evidence>
<dbReference type="Gene3D" id="3.80.10.10">
    <property type="entry name" value="Ribonuclease Inhibitor"/>
    <property type="match status" value="2"/>
</dbReference>
<dbReference type="OMA" id="HEQEAVY"/>
<keyword evidence="7" id="KW-1133">Transmembrane helix</keyword>